<dbReference type="eggNOG" id="COG2067">
    <property type="taxonomic scope" value="Bacteria"/>
</dbReference>
<dbReference type="HOGENOM" id="CLU_039022_0_0_5"/>
<accession>M9RNM0</accession>
<evidence type="ECO:0000313" key="9">
    <source>
        <dbReference type="Proteomes" id="UP000004688"/>
    </source>
</evidence>
<dbReference type="KEGG" id="oar:OA238_c18960"/>
<keyword evidence="3" id="KW-1134">Transmembrane beta strand</keyword>
<dbReference type="Gene3D" id="2.40.160.60">
    <property type="entry name" value="Outer membrane protein transport protein (OMPP1/FadL/TodX)"/>
    <property type="match status" value="1"/>
</dbReference>
<dbReference type="InterPro" id="IPR005017">
    <property type="entry name" value="OMPP1/FadL/TodX"/>
</dbReference>
<dbReference type="STRING" id="391616.OA238_c18960"/>
<keyword evidence="7" id="KW-0998">Cell outer membrane</keyword>
<keyword evidence="4" id="KW-0812">Transmembrane</keyword>
<reference evidence="8 9" key="1">
    <citation type="journal article" date="2013" name="PLoS ONE">
        <title>Poles Apart: Arctic and Antarctic Octadecabacter strains Share High Genome Plasticity and a New Type of Xanthorhodopsin.</title>
        <authorList>
            <person name="Vollmers J."/>
            <person name="Voget S."/>
            <person name="Dietrich S."/>
            <person name="Gollnow K."/>
            <person name="Smits M."/>
            <person name="Meyer K."/>
            <person name="Brinkhoff T."/>
            <person name="Simon M."/>
            <person name="Daniel R."/>
        </authorList>
    </citation>
    <scope>NUCLEOTIDE SEQUENCE [LARGE SCALE GENOMIC DNA]</scope>
    <source>
        <strain evidence="8 9">238</strain>
    </source>
</reference>
<dbReference type="EMBL" id="CP003742">
    <property type="protein sequence ID" value="AGI72001.1"/>
    <property type="molecule type" value="Genomic_DNA"/>
</dbReference>
<evidence type="ECO:0000256" key="2">
    <source>
        <dbReference type="ARBA" id="ARBA00008163"/>
    </source>
</evidence>
<keyword evidence="9" id="KW-1185">Reference proteome</keyword>
<dbReference type="GO" id="GO:0009279">
    <property type="term" value="C:cell outer membrane"/>
    <property type="evidence" value="ECO:0007669"/>
    <property type="project" value="UniProtKB-SubCell"/>
</dbReference>
<dbReference type="SUPFAM" id="SSF56935">
    <property type="entry name" value="Porins"/>
    <property type="match status" value="1"/>
</dbReference>
<gene>
    <name evidence="8" type="ORF">OA238_c18960</name>
</gene>
<comment type="similarity">
    <text evidence="2">Belongs to the OmpP1/FadL family.</text>
</comment>
<evidence type="ECO:0008006" key="10">
    <source>
        <dbReference type="Google" id="ProtNLM"/>
    </source>
</evidence>
<sequence>MAYKSQLNDQFSLAIIYDQPFGADVEYATPGYVLASPPPGVVANSGARVESDGITVLGRYEINQNFSVHGGMRYIQASGYYSFTLAAPPDGYASNYASNGGFGYVLGGAYERDDIAMRIALTYSSEIDLELAGDQGGNTLTANLPESVNLDFQTGIAADTLLFGSVRYVAWDGFMLVDSNNPTLVGNILAYDDDVYTYNIGVGRRLSDAFSASFAIGYEKGTGETTGNLGPTDGYISYQIGGAYTLNNGIEISGGVRYIDLGDAVTNAPVSGDFSDNDAVAVGLKVAYNF</sequence>
<evidence type="ECO:0000256" key="7">
    <source>
        <dbReference type="ARBA" id="ARBA00023237"/>
    </source>
</evidence>
<protein>
    <recommendedName>
        <fullName evidence="10">Outer membrane protein</fullName>
    </recommendedName>
</protein>
<proteinExistence type="inferred from homology"/>
<evidence type="ECO:0000256" key="1">
    <source>
        <dbReference type="ARBA" id="ARBA00004571"/>
    </source>
</evidence>
<dbReference type="Proteomes" id="UP000004688">
    <property type="component" value="Chromosome"/>
</dbReference>
<dbReference type="AlphaFoldDB" id="M9RNM0"/>
<dbReference type="PANTHER" id="PTHR35093">
    <property type="entry name" value="OUTER MEMBRANE PROTEIN NMB0088-RELATED"/>
    <property type="match status" value="1"/>
</dbReference>
<dbReference type="GO" id="GO:0015483">
    <property type="term" value="F:long-chain fatty acid transporting porin activity"/>
    <property type="evidence" value="ECO:0007669"/>
    <property type="project" value="TreeGrafter"/>
</dbReference>
<evidence type="ECO:0000256" key="6">
    <source>
        <dbReference type="ARBA" id="ARBA00023136"/>
    </source>
</evidence>
<dbReference type="PANTHER" id="PTHR35093:SF8">
    <property type="entry name" value="OUTER MEMBRANE PROTEIN NMB0088-RELATED"/>
    <property type="match status" value="1"/>
</dbReference>
<organism evidence="8 9">
    <name type="scientific">Octadecabacter arcticus 238</name>
    <dbReference type="NCBI Taxonomy" id="391616"/>
    <lineage>
        <taxon>Bacteria</taxon>
        <taxon>Pseudomonadati</taxon>
        <taxon>Pseudomonadota</taxon>
        <taxon>Alphaproteobacteria</taxon>
        <taxon>Rhodobacterales</taxon>
        <taxon>Roseobacteraceae</taxon>
        <taxon>Octadecabacter</taxon>
    </lineage>
</organism>
<keyword evidence="6" id="KW-0472">Membrane</keyword>
<keyword evidence="5" id="KW-0732">Signal</keyword>
<evidence type="ECO:0000313" key="8">
    <source>
        <dbReference type="EMBL" id="AGI72001.1"/>
    </source>
</evidence>
<name>M9RNM0_9RHOB</name>
<evidence type="ECO:0000256" key="3">
    <source>
        <dbReference type="ARBA" id="ARBA00022452"/>
    </source>
</evidence>
<evidence type="ECO:0000256" key="5">
    <source>
        <dbReference type="ARBA" id="ARBA00022729"/>
    </source>
</evidence>
<evidence type="ECO:0000256" key="4">
    <source>
        <dbReference type="ARBA" id="ARBA00022692"/>
    </source>
</evidence>
<comment type="subcellular location">
    <subcellularLocation>
        <location evidence="1">Cell outer membrane</location>
        <topology evidence="1">Multi-pass membrane protein</topology>
    </subcellularLocation>
</comment>